<organism evidence="3 4">
    <name type="scientific">Streptomyces virginiae</name>
    <name type="common">Streptomyces cinnamonensis</name>
    <dbReference type="NCBI Taxonomy" id="1961"/>
    <lineage>
        <taxon>Bacteria</taxon>
        <taxon>Bacillati</taxon>
        <taxon>Actinomycetota</taxon>
        <taxon>Actinomycetes</taxon>
        <taxon>Kitasatosporales</taxon>
        <taxon>Streptomycetaceae</taxon>
        <taxon>Streptomyces</taxon>
    </lineage>
</organism>
<dbReference type="PROSITE" id="PS51318">
    <property type="entry name" value="TAT"/>
    <property type="match status" value="1"/>
</dbReference>
<reference evidence="4" key="1">
    <citation type="submission" date="2020-09" db="EMBL/GenBank/DDBJ databases">
        <title>Whole genome shotgun sequence of Streptomyces cinnamonensis NBRC 15873.</title>
        <authorList>
            <person name="Komaki H."/>
            <person name="Tamura T."/>
        </authorList>
    </citation>
    <scope>NUCLEOTIDE SEQUENCE [LARGE SCALE GENOMIC DNA]</scope>
    <source>
        <strain evidence="4">NBRC 15873</strain>
    </source>
</reference>
<sequence>MTHTVRTRRLALFAATTAVAAGALLVPTTSFAATPATPHAVVADGGDGRIKAVPQEGRPGKGHHDTWKKDGAWGGKRPGKGGSDGGAHVPKEPKWQCVKAPCGPPDRPGKGPDHGPYVPKEPKWQCITAPCGPPDSSTGGGRPHQH</sequence>
<evidence type="ECO:0000256" key="2">
    <source>
        <dbReference type="SAM" id="SignalP"/>
    </source>
</evidence>
<name>A0ABQ3NLE3_STRVG</name>
<dbReference type="Proteomes" id="UP000660554">
    <property type="component" value="Unassembled WGS sequence"/>
</dbReference>
<gene>
    <name evidence="3" type="ORF">Scinn_30620</name>
</gene>
<dbReference type="GeneID" id="86952933"/>
<dbReference type="RefSeq" id="WP_030657607.1">
    <property type="nucleotide sequence ID" value="NZ_BMRU01000002.1"/>
</dbReference>
<protein>
    <recommendedName>
        <fullName evidence="5">Secreted protein</fullName>
    </recommendedName>
</protein>
<feature type="region of interest" description="Disordered" evidence="1">
    <location>
        <begin position="54"/>
        <end position="121"/>
    </location>
</feature>
<evidence type="ECO:0000256" key="1">
    <source>
        <dbReference type="SAM" id="MobiDB-lite"/>
    </source>
</evidence>
<comment type="caution">
    <text evidence="3">The sequence shown here is derived from an EMBL/GenBank/DDBJ whole genome shotgun (WGS) entry which is preliminary data.</text>
</comment>
<dbReference type="EMBL" id="BNDV01000008">
    <property type="protein sequence ID" value="GHI13599.1"/>
    <property type="molecule type" value="Genomic_DNA"/>
</dbReference>
<keyword evidence="2" id="KW-0732">Signal</keyword>
<feature type="signal peptide" evidence="2">
    <location>
        <begin position="1"/>
        <end position="32"/>
    </location>
</feature>
<feature type="compositionally biased region" description="Basic and acidic residues" evidence="1">
    <location>
        <begin position="58"/>
        <end position="71"/>
    </location>
</feature>
<accession>A0ABQ3NLE3</accession>
<evidence type="ECO:0000313" key="4">
    <source>
        <dbReference type="Proteomes" id="UP000660554"/>
    </source>
</evidence>
<feature type="compositionally biased region" description="Gly residues" evidence="1">
    <location>
        <begin position="72"/>
        <end position="85"/>
    </location>
</feature>
<evidence type="ECO:0008006" key="5">
    <source>
        <dbReference type="Google" id="ProtNLM"/>
    </source>
</evidence>
<feature type="chain" id="PRO_5047479049" description="Secreted protein" evidence="2">
    <location>
        <begin position="33"/>
        <end position="146"/>
    </location>
</feature>
<evidence type="ECO:0000313" key="3">
    <source>
        <dbReference type="EMBL" id="GHI13599.1"/>
    </source>
</evidence>
<keyword evidence="4" id="KW-1185">Reference proteome</keyword>
<proteinExistence type="predicted"/>
<dbReference type="InterPro" id="IPR006311">
    <property type="entry name" value="TAT_signal"/>
</dbReference>